<keyword evidence="3 6" id="KW-0812">Transmembrane</keyword>
<gene>
    <name evidence="8" type="ORF">H9906_00375</name>
</gene>
<reference evidence="8" key="2">
    <citation type="submission" date="2021-04" db="EMBL/GenBank/DDBJ databases">
        <authorList>
            <person name="Gilroy R."/>
        </authorList>
    </citation>
    <scope>NUCLEOTIDE SEQUENCE</scope>
    <source>
        <strain evidence="8">9264</strain>
    </source>
</reference>
<evidence type="ECO:0000313" key="9">
    <source>
        <dbReference type="Proteomes" id="UP000823889"/>
    </source>
</evidence>
<sequence length="489" mass="54989">MHDAIVALRHLLIEYWPHITLAFSIVLGATAAVHAAMTKNDVRAAISWVGVIILSPILGPFIYLIAGINRVRHSQISEQRDKTYKQFASYPTPPVSDVKQIAGAQFRSLHILGDNVSRFQLRGGNHVQVLQGGDEAYPRMLEAIDAARSTIAMQSYIFDNDAIGARFIDALARAQARGVKIRVLVDSVGSKYSRPAITRPLRKHKIPHALFMTNNFGLRMPYANLRSHRKVMIVDGLAGFTGGMNIRQGFTSEFAPDHQAAKDTHFSIEGPALIQLFSSFAHDWEFTTKEALKYEDWCVTGWCPPLPHVPARCIRSGPDRFMSSNHHMLQGAFAVARRHIRIQSPYFIPDLVLMGAINTAARRGVQVDIVVPKHNNLRLVNYAMMAQIDQVIHAGCRVWRANGAFNHSKLVTVDGAWSYVGSSNMDSRSLRLNFELDLEIYCRDTAKKIETLIDEEIEHADALQLDELRAIPFRKRLRNRVIWLASPYL</sequence>
<dbReference type="Gene3D" id="3.30.870.10">
    <property type="entry name" value="Endonuclease Chain A"/>
    <property type="match status" value="2"/>
</dbReference>
<comment type="caution">
    <text evidence="8">The sequence shown here is derived from an EMBL/GenBank/DDBJ whole genome shotgun (WGS) entry which is preliminary data.</text>
</comment>
<name>A0A9D2RGD4_9BURK</name>
<dbReference type="Pfam" id="PF13091">
    <property type="entry name" value="PLDc_2"/>
    <property type="match status" value="2"/>
</dbReference>
<dbReference type="SUPFAM" id="SSF56024">
    <property type="entry name" value="Phospholipase D/nuclease"/>
    <property type="match status" value="2"/>
</dbReference>
<evidence type="ECO:0000256" key="3">
    <source>
        <dbReference type="ARBA" id="ARBA00022692"/>
    </source>
</evidence>
<evidence type="ECO:0000256" key="4">
    <source>
        <dbReference type="ARBA" id="ARBA00022989"/>
    </source>
</evidence>
<feature type="domain" description="PLD phosphodiesterase" evidence="7">
    <location>
        <begin position="223"/>
        <end position="250"/>
    </location>
</feature>
<dbReference type="GO" id="GO:0032049">
    <property type="term" value="P:cardiolipin biosynthetic process"/>
    <property type="evidence" value="ECO:0007669"/>
    <property type="project" value="UniProtKB-ARBA"/>
</dbReference>
<proteinExistence type="predicted"/>
<accession>A0A9D2RGD4</accession>
<dbReference type="InterPro" id="IPR001736">
    <property type="entry name" value="PLipase_D/transphosphatidylase"/>
</dbReference>
<evidence type="ECO:0000256" key="1">
    <source>
        <dbReference type="ARBA" id="ARBA00004651"/>
    </source>
</evidence>
<dbReference type="PANTHER" id="PTHR21248:SF22">
    <property type="entry name" value="PHOSPHOLIPASE D"/>
    <property type="match status" value="1"/>
</dbReference>
<comment type="subcellular location">
    <subcellularLocation>
        <location evidence="1">Cell membrane</location>
        <topology evidence="1">Multi-pass membrane protein</topology>
    </subcellularLocation>
</comment>
<evidence type="ECO:0000256" key="6">
    <source>
        <dbReference type="SAM" id="Phobius"/>
    </source>
</evidence>
<feature type="domain" description="PLD phosphodiesterase" evidence="7">
    <location>
        <begin position="402"/>
        <end position="429"/>
    </location>
</feature>
<evidence type="ECO:0000256" key="2">
    <source>
        <dbReference type="ARBA" id="ARBA00022475"/>
    </source>
</evidence>
<keyword evidence="5 6" id="KW-0472">Membrane</keyword>
<dbReference type="SMART" id="SM00155">
    <property type="entry name" value="PLDc"/>
    <property type="match status" value="2"/>
</dbReference>
<dbReference type="AlphaFoldDB" id="A0A9D2RGD4"/>
<dbReference type="Pfam" id="PF13396">
    <property type="entry name" value="PLDc_N"/>
    <property type="match status" value="1"/>
</dbReference>
<dbReference type="Proteomes" id="UP000823889">
    <property type="component" value="Unassembled WGS sequence"/>
</dbReference>
<keyword evidence="2" id="KW-1003">Cell membrane</keyword>
<dbReference type="PROSITE" id="PS50035">
    <property type="entry name" value="PLD"/>
    <property type="match status" value="2"/>
</dbReference>
<evidence type="ECO:0000256" key="5">
    <source>
        <dbReference type="ARBA" id="ARBA00023136"/>
    </source>
</evidence>
<keyword evidence="4 6" id="KW-1133">Transmembrane helix</keyword>
<dbReference type="InterPro" id="IPR025202">
    <property type="entry name" value="PLD-like_dom"/>
</dbReference>
<protein>
    <submittedName>
        <fullName evidence="8">PLDc N-terminal domain-containing protein</fullName>
    </submittedName>
</protein>
<feature type="transmembrane region" description="Helical" evidence="6">
    <location>
        <begin position="15"/>
        <end position="33"/>
    </location>
</feature>
<evidence type="ECO:0000313" key="8">
    <source>
        <dbReference type="EMBL" id="HJD43469.1"/>
    </source>
</evidence>
<dbReference type="GO" id="GO:0005886">
    <property type="term" value="C:plasma membrane"/>
    <property type="evidence" value="ECO:0007669"/>
    <property type="project" value="UniProtKB-SubCell"/>
</dbReference>
<dbReference type="GO" id="GO:0008808">
    <property type="term" value="F:cardiolipin synthase activity"/>
    <property type="evidence" value="ECO:0007669"/>
    <property type="project" value="TreeGrafter"/>
</dbReference>
<reference evidence="8" key="1">
    <citation type="journal article" date="2021" name="PeerJ">
        <title>Extensive microbial diversity within the chicken gut microbiome revealed by metagenomics and culture.</title>
        <authorList>
            <person name="Gilroy R."/>
            <person name="Ravi A."/>
            <person name="Getino M."/>
            <person name="Pursley I."/>
            <person name="Horton D.L."/>
            <person name="Alikhan N.F."/>
            <person name="Baker D."/>
            <person name="Gharbi K."/>
            <person name="Hall N."/>
            <person name="Watson M."/>
            <person name="Adriaenssens E.M."/>
            <person name="Foster-Nyarko E."/>
            <person name="Jarju S."/>
            <person name="Secka A."/>
            <person name="Antonio M."/>
            <person name="Oren A."/>
            <person name="Chaudhuri R.R."/>
            <person name="La Ragione R."/>
            <person name="Hildebrand F."/>
            <person name="Pallen M.J."/>
        </authorList>
    </citation>
    <scope>NUCLEOTIDE SEQUENCE</scope>
    <source>
        <strain evidence="8">9264</strain>
    </source>
</reference>
<dbReference type="PANTHER" id="PTHR21248">
    <property type="entry name" value="CARDIOLIPIN SYNTHASE"/>
    <property type="match status" value="1"/>
</dbReference>
<organism evidence="8 9">
    <name type="scientific">Candidatus Paenalcaligenes intestinipullorum</name>
    <dbReference type="NCBI Taxonomy" id="2838718"/>
    <lineage>
        <taxon>Bacteria</taxon>
        <taxon>Pseudomonadati</taxon>
        <taxon>Pseudomonadota</taxon>
        <taxon>Betaproteobacteria</taxon>
        <taxon>Burkholderiales</taxon>
        <taxon>Alcaligenaceae</taxon>
        <taxon>Paenalcaligenes</taxon>
    </lineage>
</organism>
<dbReference type="CDD" id="cd09157">
    <property type="entry name" value="PLDc_CLS_unchar2_1"/>
    <property type="match status" value="1"/>
</dbReference>
<dbReference type="InterPro" id="IPR027379">
    <property type="entry name" value="CLS_N"/>
</dbReference>
<dbReference type="EMBL" id="DWUQ01000006">
    <property type="protein sequence ID" value="HJD43469.1"/>
    <property type="molecule type" value="Genomic_DNA"/>
</dbReference>
<evidence type="ECO:0000259" key="7">
    <source>
        <dbReference type="PROSITE" id="PS50035"/>
    </source>
</evidence>
<feature type="transmembrane region" description="Helical" evidence="6">
    <location>
        <begin position="45"/>
        <end position="66"/>
    </location>
</feature>